<evidence type="ECO:0000313" key="4">
    <source>
        <dbReference type="EMBL" id="UQN16099.1"/>
    </source>
</evidence>
<dbReference type="PANTHER" id="PTHR16301:SF20">
    <property type="entry name" value="IMPACT FAMILY MEMBER YIGZ"/>
    <property type="match status" value="1"/>
</dbReference>
<dbReference type="Pfam" id="PF01205">
    <property type="entry name" value="Impact_N"/>
    <property type="match status" value="1"/>
</dbReference>
<proteinExistence type="inferred from homology"/>
<sequence>MVADDSRYGVLASSAEHELEIKRSRFLGYAERVTSEAEARDYIELIRAEHRLARHHCTAFTLGPERRIQRSNDDGEPSGTAGVPMLDALTKFVRPGAASPDLSDIIVVVVRYFGGVLLGAGGLVRAYSDTVSQTLAAAKFLTRERLARYAVEAPIAQVGRWENELRAAGVEVLGTEYGPASATLRLAVPDQPDAREPFLTRLASITSGEAEPTELEPSWVDVSRR</sequence>
<evidence type="ECO:0000256" key="1">
    <source>
        <dbReference type="ARBA" id="ARBA00007665"/>
    </source>
</evidence>
<evidence type="ECO:0000259" key="2">
    <source>
        <dbReference type="Pfam" id="PF01205"/>
    </source>
</evidence>
<protein>
    <submittedName>
        <fullName evidence="4">IMPACT family protein</fullName>
    </submittedName>
</protein>
<feature type="domain" description="Impact N-terminal" evidence="2">
    <location>
        <begin position="22"/>
        <end position="135"/>
    </location>
</feature>
<evidence type="ECO:0000259" key="3">
    <source>
        <dbReference type="Pfam" id="PF09186"/>
    </source>
</evidence>
<name>A0ABY4N1H1_9MICO</name>
<dbReference type="PANTHER" id="PTHR16301">
    <property type="entry name" value="IMPACT-RELATED"/>
    <property type="match status" value="1"/>
</dbReference>
<gene>
    <name evidence="4" type="ORF">M3M28_06605</name>
</gene>
<dbReference type="Pfam" id="PF09186">
    <property type="entry name" value="DUF1949"/>
    <property type="match status" value="1"/>
</dbReference>
<accession>A0ABY4N1H1</accession>
<organism evidence="4">
    <name type="scientific">Gulosibacter sediminis</name>
    <dbReference type="NCBI Taxonomy" id="1729695"/>
    <lineage>
        <taxon>Bacteria</taxon>
        <taxon>Bacillati</taxon>
        <taxon>Actinomycetota</taxon>
        <taxon>Actinomycetes</taxon>
        <taxon>Micrococcales</taxon>
        <taxon>Microbacteriaceae</taxon>
        <taxon>Gulosibacter</taxon>
    </lineage>
</organism>
<dbReference type="InterPro" id="IPR020568">
    <property type="entry name" value="Ribosomal_Su5_D2-typ_SF"/>
</dbReference>
<dbReference type="InterPro" id="IPR015269">
    <property type="entry name" value="UPF0029_Impact_C"/>
</dbReference>
<dbReference type="InterPro" id="IPR036956">
    <property type="entry name" value="Impact_N_sf"/>
</dbReference>
<dbReference type="Gene3D" id="3.30.230.30">
    <property type="entry name" value="Impact, N-terminal domain"/>
    <property type="match status" value="1"/>
</dbReference>
<dbReference type="InterPro" id="IPR001498">
    <property type="entry name" value="Impact_N"/>
</dbReference>
<dbReference type="SUPFAM" id="SSF54211">
    <property type="entry name" value="Ribosomal protein S5 domain 2-like"/>
    <property type="match status" value="1"/>
</dbReference>
<dbReference type="InterPro" id="IPR023582">
    <property type="entry name" value="Impact"/>
</dbReference>
<reference evidence="4" key="1">
    <citation type="submission" date="2022-05" db="EMBL/GenBank/DDBJ databases">
        <title>Complete genome sequence of toluene-degrading Gulosibacter sediminis strain ACHW.36C.</title>
        <authorList>
            <person name="Wai A.C."/>
            <person name="Lai G.K."/>
            <person name="Griffin S.D."/>
            <person name="Leung F.C."/>
        </authorList>
    </citation>
    <scope>NUCLEOTIDE SEQUENCE [LARGE SCALE GENOMIC DNA]</scope>
    <source>
        <strain evidence="4">ACHW.36C</strain>
    </source>
</reference>
<comment type="similarity">
    <text evidence="1">Belongs to the IMPACT family.</text>
</comment>
<dbReference type="EMBL" id="CP097160">
    <property type="protein sequence ID" value="UQN16099.1"/>
    <property type="molecule type" value="Genomic_DNA"/>
</dbReference>
<feature type="domain" description="UPF0029" evidence="3">
    <location>
        <begin position="156"/>
        <end position="208"/>
    </location>
</feature>